<dbReference type="EMBL" id="BRXZ01007776">
    <property type="protein sequence ID" value="GMI33917.1"/>
    <property type="molecule type" value="Genomic_DNA"/>
</dbReference>
<feature type="transmembrane region" description="Helical" evidence="1">
    <location>
        <begin position="90"/>
        <end position="109"/>
    </location>
</feature>
<evidence type="ECO:0000313" key="2">
    <source>
        <dbReference type="EMBL" id="GMI33917.1"/>
    </source>
</evidence>
<name>A0A9W7G579_9STRA</name>
<accession>A0A9W7G579</accession>
<feature type="transmembrane region" description="Helical" evidence="1">
    <location>
        <begin position="121"/>
        <end position="145"/>
    </location>
</feature>
<feature type="transmembrane region" description="Helical" evidence="1">
    <location>
        <begin position="59"/>
        <end position="78"/>
    </location>
</feature>
<keyword evidence="1" id="KW-0472">Membrane</keyword>
<reference evidence="2" key="1">
    <citation type="submission" date="2022-07" db="EMBL/GenBank/DDBJ databases">
        <title>Genome analysis of Parmales, a sister group of diatoms, reveals the evolutionary specialization of diatoms from phago-mixotrophs to photoautotrophs.</title>
        <authorList>
            <person name="Ban H."/>
            <person name="Sato S."/>
            <person name="Yoshikawa S."/>
            <person name="Kazumasa Y."/>
            <person name="Nakamura Y."/>
            <person name="Ichinomiya M."/>
            <person name="Saitoh K."/>
            <person name="Sato N."/>
            <person name="Blanc-Mathieu R."/>
            <person name="Endo H."/>
            <person name="Kuwata A."/>
            <person name="Ogata H."/>
        </authorList>
    </citation>
    <scope>NUCLEOTIDE SEQUENCE</scope>
</reference>
<dbReference type="OrthoDB" id="10578246at2759"/>
<evidence type="ECO:0000313" key="3">
    <source>
        <dbReference type="Proteomes" id="UP001165082"/>
    </source>
</evidence>
<dbReference type="AlphaFoldDB" id="A0A9W7G579"/>
<keyword evidence="1" id="KW-0812">Transmembrane</keyword>
<protein>
    <submittedName>
        <fullName evidence="2">Uncharacterized protein</fullName>
    </submittedName>
</protein>
<comment type="caution">
    <text evidence="2">The sequence shown here is derived from an EMBL/GenBank/DDBJ whole genome shotgun (WGS) entry which is preliminary data.</text>
</comment>
<evidence type="ECO:0000256" key="1">
    <source>
        <dbReference type="SAM" id="Phobius"/>
    </source>
</evidence>
<keyword evidence="3" id="KW-1185">Reference proteome</keyword>
<gene>
    <name evidence="2" type="ORF">TrRE_jg12457</name>
</gene>
<sequence length="157" mass="16471">MAATSSSSFYLSLASLQSSGFSPPLPPSFESHYFKFALALQCAEVSFSPLGGWWVAESLYLGVTSIAAAFALACTLVPTLRAEGLLSGKFLCLSAALLGAGMFAAGPAVDKDACRRWGNPWGNLMTMAFLGCDVAFAGIAGYLRLEGVEKGGKRKKQ</sequence>
<keyword evidence="1" id="KW-1133">Transmembrane helix</keyword>
<dbReference type="Proteomes" id="UP001165082">
    <property type="component" value="Unassembled WGS sequence"/>
</dbReference>
<organism evidence="2 3">
    <name type="scientific">Triparma retinervis</name>
    <dbReference type="NCBI Taxonomy" id="2557542"/>
    <lineage>
        <taxon>Eukaryota</taxon>
        <taxon>Sar</taxon>
        <taxon>Stramenopiles</taxon>
        <taxon>Ochrophyta</taxon>
        <taxon>Bolidophyceae</taxon>
        <taxon>Parmales</taxon>
        <taxon>Triparmaceae</taxon>
        <taxon>Triparma</taxon>
    </lineage>
</organism>
<proteinExistence type="predicted"/>